<protein>
    <recommendedName>
        <fullName evidence="5">Holin</fullName>
    </recommendedName>
</protein>
<keyword evidence="4" id="KW-1185">Reference proteome</keyword>
<sequence>MKDFLTQIWQDYSQEIKEGFMFSLFVMFGVIVRVIKGIYSGTKLTFFWFMSEAVFGFFIAIIGYAIFDQFFHLKQFLIYAICAFMSSNSKIIQKKMEEVLVAIFDAAKLGAKELIDALVDKVKR</sequence>
<dbReference type="EMBL" id="CP020919">
    <property type="protein sequence ID" value="AWG25985.1"/>
    <property type="molecule type" value="Genomic_DNA"/>
</dbReference>
<evidence type="ECO:0000256" key="1">
    <source>
        <dbReference type="SAM" id="Phobius"/>
    </source>
</evidence>
<keyword evidence="1" id="KW-1133">Transmembrane helix</keyword>
<organism evidence="3 4">
    <name type="scientific">Flavobacterium kingsejongi</name>
    <dbReference type="NCBI Taxonomy" id="1678728"/>
    <lineage>
        <taxon>Bacteria</taxon>
        <taxon>Pseudomonadati</taxon>
        <taxon>Bacteroidota</taxon>
        <taxon>Flavobacteriia</taxon>
        <taxon>Flavobacteriales</taxon>
        <taxon>Flavobacteriaceae</taxon>
        <taxon>Flavobacterium</taxon>
    </lineage>
</organism>
<feature type="transmembrane region" description="Helical" evidence="1">
    <location>
        <begin position="46"/>
        <end position="67"/>
    </location>
</feature>
<proteinExistence type="predicted"/>
<dbReference type="RefSeq" id="WP_108737527.1">
    <property type="nucleotide sequence ID" value="NZ_CP020919.1"/>
</dbReference>
<keyword evidence="1" id="KW-0812">Transmembrane</keyword>
<accession>A0A2S1LU83</accession>
<gene>
    <name evidence="2" type="ORF">FK004_12515</name>
    <name evidence="3" type="ORF">FK004_19225</name>
</gene>
<evidence type="ECO:0000313" key="4">
    <source>
        <dbReference type="Proteomes" id="UP000244677"/>
    </source>
</evidence>
<dbReference type="EMBL" id="CP020919">
    <property type="protein sequence ID" value="AWG27196.1"/>
    <property type="molecule type" value="Genomic_DNA"/>
</dbReference>
<dbReference type="AlphaFoldDB" id="A0A2S1LU83"/>
<evidence type="ECO:0000313" key="2">
    <source>
        <dbReference type="EMBL" id="AWG25985.1"/>
    </source>
</evidence>
<reference evidence="3 4" key="1">
    <citation type="submission" date="2017-04" db="EMBL/GenBank/DDBJ databases">
        <title>Complete genome sequence of Flavobacterium kingsejong AJ004.</title>
        <authorList>
            <person name="Lee P.C."/>
        </authorList>
    </citation>
    <scope>NUCLEOTIDE SEQUENCE [LARGE SCALE GENOMIC DNA]</scope>
    <source>
        <strain evidence="3 4">AJ004</strain>
    </source>
</reference>
<dbReference type="KEGG" id="fki:FK004_19225"/>
<evidence type="ECO:0000313" key="3">
    <source>
        <dbReference type="EMBL" id="AWG27196.1"/>
    </source>
</evidence>
<evidence type="ECO:0008006" key="5">
    <source>
        <dbReference type="Google" id="ProtNLM"/>
    </source>
</evidence>
<dbReference type="KEGG" id="fki:FK004_12515"/>
<feature type="transmembrane region" description="Helical" evidence="1">
    <location>
        <begin position="20"/>
        <end position="39"/>
    </location>
</feature>
<name>A0A2S1LU83_9FLAO</name>
<keyword evidence="1" id="KW-0472">Membrane</keyword>
<dbReference type="Proteomes" id="UP000244677">
    <property type="component" value="Chromosome"/>
</dbReference>